<proteinExistence type="predicted"/>
<protein>
    <submittedName>
        <fullName evidence="1">Uncharacterized protein</fullName>
    </submittedName>
</protein>
<dbReference type="OrthoDB" id="608866at2759"/>
<sequence>MFEKSKKQKCFVTEEDMSTLLQRYNATTVLGVLGEVAAQVAADEKIDWNALVKKSTTGITNAREYQMLWRHLAYRHGLLDKLDDAAQPLVCQSSPNCLSFCVCMCVYFWGEWQS</sequence>
<dbReference type="KEGG" id="nta:107815066"/>
<dbReference type="AlphaFoldDB" id="A0A1S4C4H1"/>
<dbReference type="STRING" id="4097.A0A1S4C4H1"/>
<dbReference type="RefSeq" id="XP_016496066.1">
    <property type="nucleotide sequence ID" value="XM_016640580.1"/>
</dbReference>
<dbReference type="PaxDb" id="4097-A0A1S4C4H1"/>
<gene>
    <name evidence="1" type="primary">LOC107815066</name>
</gene>
<dbReference type="PANTHER" id="PTHR47206:SF8">
    <property type="match status" value="1"/>
</dbReference>
<accession>A0A1S4C4H1</accession>
<evidence type="ECO:0000313" key="1">
    <source>
        <dbReference type="RefSeq" id="XP_016496066.1"/>
    </source>
</evidence>
<reference evidence="1" key="1">
    <citation type="submission" date="2025-08" db="UniProtKB">
        <authorList>
            <consortium name="RefSeq"/>
        </authorList>
    </citation>
    <scope>IDENTIFICATION</scope>
</reference>
<dbReference type="PANTHER" id="PTHR47206">
    <property type="entry name" value="HOMEODOMAIN-LIKE SUPERFAMILY PROTEIN"/>
    <property type="match status" value="1"/>
</dbReference>
<organism evidence="1">
    <name type="scientific">Nicotiana tabacum</name>
    <name type="common">Common tobacco</name>
    <dbReference type="NCBI Taxonomy" id="4097"/>
    <lineage>
        <taxon>Eukaryota</taxon>
        <taxon>Viridiplantae</taxon>
        <taxon>Streptophyta</taxon>
        <taxon>Embryophyta</taxon>
        <taxon>Tracheophyta</taxon>
        <taxon>Spermatophyta</taxon>
        <taxon>Magnoliopsida</taxon>
        <taxon>eudicotyledons</taxon>
        <taxon>Gunneridae</taxon>
        <taxon>Pentapetalae</taxon>
        <taxon>asterids</taxon>
        <taxon>lamiids</taxon>
        <taxon>Solanales</taxon>
        <taxon>Solanaceae</taxon>
        <taxon>Nicotianoideae</taxon>
        <taxon>Nicotianeae</taxon>
        <taxon>Nicotiana</taxon>
    </lineage>
</organism>
<name>A0A1S4C4H1_TOBAC</name>